<evidence type="ECO:0000256" key="1">
    <source>
        <dbReference type="ARBA" id="ARBA00006484"/>
    </source>
</evidence>
<dbReference type="PRINTS" id="PR00081">
    <property type="entry name" value="GDHRDH"/>
</dbReference>
<dbReference type="RefSeq" id="WP_057819168.1">
    <property type="nucleotide sequence ID" value="NZ_AZEC01000004.1"/>
</dbReference>
<dbReference type="GO" id="GO:0008206">
    <property type="term" value="P:bile acid metabolic process"/>
    <property type="evidence" value="ECO:0007669"/>
    <property type="project" value="UniProtKB-ARBA"/>
</dbReference>
<dbReference type="InterPro" id="IPR020904">
    <property type="entry name" value="Sc_DH/Rdtase_CS"/>
</dbReference>
<gene>
    <name evidence="3" type="ORF">FD09_GL002122</name>
</gene>
<dbReference type="PROSITE" id="PS00061">
    <property type="entry name" value="ADH_SHORT"/>
    <property type="match status" value="1"/>
</dbReference>
<sequence length="261" mass="27916">MYTDLKDKVAVITGGSKGIGRAIAERFGKEHMHVVVNYNSDATEAQQAVDVIVKNGGQAVSVYGDVSTEHGVQGLLDAAIKHFGGLDVWVNNAGMEIQAPTHELSLADWNKVISINETGVFLGAKTALRYFKENHKPGDIINMSSVHEQIPWPTFASYAAAKGAVKLFTQSIAMEYAKDNIRVNGIGPGAINTPINAEKLADKEQYAQTVAMVPMDRIGKPEEVAAAAAWLASSESSYVTGITLFVDGGMTLYPAFKDGQG</sequence>
<dbReference type="InterPro" id="IPR002347">
    <property type="entry name" value="SDR_fam"/>
</dbReference>
<dbReference type="OrthoDB" id="9805904at2"/>
<dbReference type="Proteomes" id="UP000051330">
    <property type="component" value="Unassembled WGS sequence"/>
</dbReference>
<dbReference type="SUPFAM" id="SSF51735">
    <property type="entry name" value="NAD(P)-binding Rossmann-fold domains"/>
    <property type="match status" value="1"/>
</dbReference>
<dbReference type="STRING" id="1423792.FD09_GL002122"/>
<proteinExistence type="inferred from homology"/>
<accession>A0A0R1MYU5</accession>
<dbReference type="GO" id="GO:0016491">
    <property type="term" value="F:oxidoreductase activity"/>
    <property type="evidence" value="ECO:0007669"/>
    <property type="project" value="UniProtKB-KW"/>
</dbReference>
<evidence type="ECO:0000313" key="3">
    <source>
        <dbReference type="EMBL" id="KRL13295.1"/>
    </source>
</evidence>
<protein>
    <submittedName>
        <fullName evidence="3">Glucose-1-dehydrogenase</fullName>
    </submittedName>
</protein>
<dbReference type="FunFam" id="3.40.50.720:FF:000084">
    <property type="entry name" value="Short-chain dehydrogenase reductase"/>
    <property type="match status" value="1"/>
</dbReference>
<keyword evidence="4" id="KW-1185">Reference proteome</keyword>
<dbReference type="PATRIC" id="fig|1423792.3.peg.2164"/>
<organism evidence="3 4">
    <name type="scientific">Schleiferilactobacillus perolens DSM 12744</name>
    <dbReference type="NCBI Taxonomy" id="1423792"/>
    <lineage>
        <taxon>Bacteria</taxon>
        <taxon>Bacillati</taxon>
        <taxon>Bacillota</taxon>
        <taxon>Bacilli</taxon>
        <taxon>Lactobacillales</taxon>
        <taxon>Lactobacillaceae</taxon>
        <taxon>Schleiferilactobacillus</taxon>
    </lineage>
</organism>
<evidence type="ECO:0000256" key="2">
    <source>
        <dbReference type="ARBA" id="ARBA00023002"/>
    </source>
</evidence>
<dbReference type="Gene3D" id="3.40.50.720">
    <property type="entry name" value="NAD(P)-binding Rossmann-like Domain"/>
    <property type="match status" value="1"/>
</dbReference>
<dbReference type="NCBIfam" id="NF006493">
    <property type="entry name" value="PRK08936.1"/>
    <property type="match status" value="1"/>
</dbReference>
<dbReference type="NCBIfam" id="NF005559">
    <property type="entry name" value="PRK07231.1"/>
    <property type="match status" value="1"/>
</dbReference>
<dbReference type="EMBL" id="AZEC01000004">
    <property type="protein sequence ID" value="KRL13295.1"/>
    <property type="molecule type" value="Genomic_DNA"/>
</dbReference>
<evidence type="ECO:0000313" key="4">
    <source>
        <dbReference type="Proteomes" id="UP000051330"/>
    </source>
</evidence>
<dbReference type="PRINTS" id="PR00080">
    <property type="entry name" value="SDRFAMILY"/>
</dbReference>
<comment type="similarity">
    <text evidence="1">Belongs to the short-chain dehydrogenases/reductases (SDR) family.</text>
</comment>
<dbReference type="PANTHER" id="PTHR43639:SF1">
    <property type="entry name" value="SHORT-CHAIN DEHYDROGENASE_REDUCTASE FAMILY PROTEIN"/>
    <property type="match status" value="1"/>
</dbReference>
<name>A0A0R1MYU5_9LACO</name>
<reference evidence="3 4" key="1">
    <citation type="journal article" date="2015" name="Genome Announc.">
        <title>Expanding the biotechnology potential of lactobacilli through comparative genomics of 213 strains and associated genera.</title>
        <authorList>
            <person name="Sun Z."/>
            <person name="Harris H.M."/>
            <person name="McCann A."/>
            <person name="Guo C."/>
            <person name="Argimon S."/>
            <person name="Zhang W."/>
            <person name="Yang X."/>
            <person name="Jeffery I.B."/>
            <person name="Cooney J.C."/>
            <person name="Kagawa T.F."/>
            <person name="Liu W."/>
            <person name="Song Y."/>
            <person name="Salvetti E."/>
            <person name="Wrobel A."/>
            <person name="Rasinkangas P."/>
            <person name="Parkhill J."/>
            <person name="Rea M.C."/>
            <person name="O'Sullivan O."/>
            <person name="Ritari J."/>
            <person name="Douillard F.P."/>
            <person name="Paul Ross R."/>
            <person name="Yang R."/>
            <person name="Briner A.E."/>
            <person name="Felis G.E."/>
            <person name="de Vos W.M."/>
            <person name="Barrangou R."/>
            <person name="Klaenhammer T.R."/>
            <person name="Caufield P.W."/>
            <person name="Cui Y."/>
            <person name="Zhang H."/>
            <person name="O'Toole P.W."/>
        </authorList>
    </citation>
    <scope>NUCLEOTIDE SEQUENCE [LARGE SCALE GENOMIC DNA]</scope>
    <source>
        <strain evidence="3 4">DSM 12744</strain>
    </source>
</reference>
<dbReference type="AlphaFoldDB" id="A0A0R1MYU5"/>
<dbReference type="InterPro" id="IPR036291">
    <property type="entry name" value="NAD(P)-bd_dom_sf"/>
</dbReference>
<keyword evidence="2" id="KW-0560">Oxidoreductase</keyword>
<dbReference type="PANTHER" id="PTHR43639">
    <property type="entry name" value="OXIDOREDUCTASE, SHORT-CHAIN DEHYDROGENASE/REDUCTASE FAMILY (AFU_ORTHOLOGUE AFUA_5G02870)"/>
    <property type="match status" value="1"/>
</dbReference>
<dbReference type="Pfam" id="PF13561">
    <property type="entry name" value="adh_short_C2"/>
    <property type="match status" value="1"/>
</dbReference>
<comment type="caution">
    <text evidence="3">The sequence shown here is derived from an EMBL/GenBank/DDBJ whole genome shotgun (WGS) entry which is preliminary data.</text>
</comment>